<dbReference type="Pfam" id="PF10775">
    <property type="entry name" value="ATP_sub_h"/>
    <property type="match status" value="1"/>
</dbReference>
<dbReference type="Proteomes" id="UP001595075">
    <property type="component" value="Unassembled WGS sequence"/>
</dbReference>
<feature type="compositionally biased region" description="Low complexity" evidence="1">
    <location>
        <begin position="159"/>
        <end position="170"/>
    </location>
</feature>
<feature type="region of interest" description="Disordered" evidence="1">
    <location>
        <begin position="124"/>
        <end position="185"/>
    </location>
</feature>
<gene>
    <name evidence="2" type="ORF">VTL71DRAFT_1561</name>
</gene>
<feature type="compositionally biased region" description="Acidic residues" evidence="1">
    <location>
        <begin position="172"/>
        <end position="185"/>
    </location>
</feature>
<dbReference type="PANTHER" id="PTHR28207:SF1">
    <property type="entry name" value="ATP SYNTHASE SUBUNIT H, MITOCHONDRIAL"/>
    <property type="match status" value="1"/>
</dbReference>
<reference evidence="2 3" key="1">
    <citation type="journal article" date="2024" name="Commun. Biol.">
        <title>Comparative genomic analysis of thermophilic fungi reveals convergent evolutionary adaptations and gene losses.</title>
        <authorList>
            <person name="Steindorff A.S."/>
            <person name="Aguilar-Pontes M.V."/>
            <person name="Robinson A.J."/>
            <person name="Andreopoulos B."/>
            <person name="LaButti K."/>
            <person name="Kuo A."/>
            <person name="Mondo S."/>
            <person name="Riley R."/>
            <person name="Otillar R."/>
            <person name="Haridas S."/>
            <person name="Lipzen A."/>
            <person name="Grimwood J."/>
            <person name="Schmutz J."/>
            <person name="Clum A."/>
            <person name="Reid I.D."/>
            <person name="Moisan M.C."/>
            <person name="Butler G."/>
            <person name="Nguyen T.T.M."/>
            <person name="Dewar K."/>
            <person name="Conant G."/>
            <person name="Drula E."/>
            <person name="Henrissat B."/>
            <person name="Hansel C."/>
            <person name="Singer S."/>
            <person name="Hutchinson M.I."/>
            <person name="de Vries R.P."/>
            <person name="Natvig D.O."/>
            <person name="Powell A.J."/>
            <person name="Tsang A."/>
            <person name="Grigoriev I.V."/>
        </authorList>
    </citation>
    <scope>NUCLEOTIDE SEQUENCE [LARGE SCALE GENOMIC DNA]</scope>
    <source>
        <strain evidence="2 3">CBS 494.80</strain>
    </source>
</reference>
<protein>
    <submittedName>
        <fullName evidence="2">Uncharacterized protein</fullName>
    </submittedName>
</protein>
<name>A0ABR4CBV4_9HELO</name>
<sequence>MTKNTNLEVSLHSPTSPFSWKNCCGLRQRFLAALMQFGPQPQYPNTFHALYQLTTTTSVIMFTQSLRATRSSIARVARQQATGMVSRRTFITPTAVRQADLVQDLYIKELKAYKIPPVKANDAEGQVQKFKAPAPPKSPEEADIANELKAYESQTVDLEGQAEGGAAAPEVDWFEQEPEEEEAKH</sequence>
<comment type="caution">
    <text evidence="2">The sequence shown here is derived from an EMBL/GenBank/DDBJ whole genome shotgun (WGS) entry which is preliminary data.</text>
</comment>
<evidence type="ECO:0000256" key="1">
    <source>
        <dbReference type="SAM" id="MobiDB-lite"/>
    </source>
</evidence>
<keyword evidence="3" id="KW-1185">Reference proteome</keyword>
<proteinExistence type="predicted"/>
<evidence type="ECO:0000313" key="3">
    <source>
        <dbReference type="Proteomes" id="UP001595075"/>
    </source>
</evidence>
<dbReference type="EMBL" id="JAZHXI010000010">
    <property type="protein sequence ID" value="KAL2067137.1"/>
    <property type="molecule type" value="Genomic_DNA"/>
</dbReference>
<dbReference type="PANTHER" id="PTHR28207">
    <property type="entry name" value="ATP SYNTHASE SUBUNIT H, MITOCHONDRIAL"/>
    <property type="match status" value="1"/>
</dbReference>
<evidence type="ECO:0000313" key="2">
    <source>
        <dbReference type="EMBL" id="KAL2067137.1"/>
    </source>
</evidence>
<organism evidence="2 3">
    <name type="scientific">Oculimacula yallundae</name>
    <dbReference type="NCBI Taxonomy" id="86028"/>
    <lineage>
        <taxon>Eukaryota</taxon>
        <taxon>Fungi</taxon>
        <taxon>Dikarya</taxon>
        <taxon>Ascomycota</taxon>
        <taxon>Pezizomycotina</taxon>
        <taxon>Leotiomycetes</taxon>
        <taxon>Helotiales</taxon>
        <taxon>Ploettnerulaceae</taxon>
        <taxon>Oculimacula</taxon>
    </lineage>
</organism>
<dbReference type="InterPro" id="IPR019711">
    <property type="entry name" value="ATP_synth_F0_suH"/>
</dbReference>
<accession>A0ABR4CBV4</accession>